<keyword evidence="1" id="KW-1133">Transmembrane helix</keyword>
<evidence type="ECO:0000313" key="3">
    <source>
        <dbReference type="Proteomes" id="UP000325536"/>
    </source>
</evidence>
<feature type="transmembrane region" description="Helical" evidence="1">
    <location>
        <begin position="203"/>
        <end position="221"/>
    </location>
</feature>
<dbReference type="RefSeq" id="WP_123796314.1">
    <property type="nucleotide sequence ID" value="NZ_CP031699.1"/>
</dbReference>
<accession>A0A5P3MVW7</accession>
<feature type="transmembrane region" description="Helical" evidence="1">
    <location>
        <begin position="359"/>
        <end position="382"/>
    </location>
</feature>
<evidence type="ECO:0000256" key="1">
    <source>
        <dbReference type="SAM" id="Phobius"/>
    </source>
</evidence>
<protein>
    <submittedName>
        <fullName evidence="2">Uncharacterized protein</fullName>
    </submittedName>
</protein>
<feature type="transmembrane region" description="Helical" evidence="1">
    <location>
        <begin position="155"/>
        <end position="173"/>
    </location>
</feature>
<feature type="transmembrane region" description="Helical" evidence="1">
    <location>
        <begin position="281"/>
        <end position="304"/>
    </location>
</feature>
<keyword evidence="1" id="KW-0812">Transmembrane</keyword>
<reference evidence="2 3" key="1">
    <citation type="submission" date="2018-08" db="EMBL/GenBank/DDBJ databases">
        <title>Neisseria animalis ATCC 49930 complete genome.</title>
        <authorList>
            <person name="Veseli I.A."/>
            <person name="Mascarenhas dos Santos A.C."/>
            <person name="Buttler R."/>
            <person name="Pombert J.-F."/>
        </authorList>
    </citation>
    <scope>NUCLEOTIDE SEQUENCE [LARGE SCALE GENOMIC DNA]</scope>
    <source>
        <strain evidence="2 3">ATCC 49930</strain>
    </source>
</reference>
<evidence type="ECO:0000313" key="2">
    <source>
        <dbReference type="EMBL" id="QEY24799.1"/>
    </source>
</evidence>
<feature type="transmembrane region" description="Helical" evidence="1">
    <location>
        <begin position="32"/>
        <end position="50"/>
    </location>
</feature>
<organism evidence="2 3">
    <name type="scientific">Neisseria animalis</name>
    <dbReference type="NCBI Taxonomy" id="492"/>
    <lineage>
        <taxon>Bacteria</taxon>
        <taxon>Pseudomonadati</taxon>
        <taxon>Pseudomonadota</taxon>
        <taxon>Betaproteobacteria</taxon>
        <taxon>Neisseriales</taxon>
        <taxon>Neisseriaceae</taxon>
        <taxon>Neisseria</taxon>
    </lineage>
</organism>
<sequence>MTVNDEEKKWLNNLFNFIKKLFNFIKEYKSSLYFSLFFGMLIPFSYLHYIEASYTIIDYFHAIYSTFAITLIFVIYLLVFMYLPLFLLQEYAKSIRVEIESFGNIYNESTKRHWIIRKARTLNRSVLYSFGGWIFIIILLVFLPEDFINSADRDYGIILIIMPLLFTPVYFLLQVYSRHPWLTVLFGFSSLIGFIFTNKENSWGFTLGVILGTASIISFVYEPSVLGKNFKLQRWKYDNRRKAHSVRPTLGNKSLLTMLSKYKITKKADGRILNRRKKGTFFLSAKLLLFINFLLLLFFIFFLIDGLPSQISTEPSNGFLTSISPYLYRMLILISFCAAVFNNENFFDFSKPVEELSKVIISMNMVLFGLIFFVFMLSYIWIQSYPTFMFNSMRAIGLVEWPREANLYVIDERYIQRNKLENRFLVYRQKFVLPEFNGDKMKEDNIQNNSESREYLESKKLFKEKKQAFTDNEHVLYGYIAWNSTEVKIFCPTNEAIQKNLSSKCLKIPSEYINSFL</sequence>
<proteinExistence type="predicted"/>
<feature type="transmembrane region" description="Helical" evidence="1">
    <location>
        <begin position="126"/>
        <end position="143"/>
    </location>
</feature>
<gene>
    <name evidence="2" type="ORF">D0T90_10235</name>
</gene>
<dbReference type="AlphaFoldDB" id="A0A5P3MVW7"/>
<name>A0A5P3MVW7_NEIAN</name>
<feature type="transmembrane region" description="Helical" evidence="1">
    <location>
        <begin position="326"/>
        <end position="347"/>
    </location>
</feature>
<dbReference type="Proteomes" id="UP000325536">
    <property type="component" value="Chromosome"/>
</dbReference>
<keyword evidence="3" id="KW-1185">Reference proteome</keyword>
<feature type="transmembrane region" description="Helical" evidence="1">
    <location>
        <begin position="180"/>
        <end position="197"/>
    </location>
</feature>
<dbReference type="KEGG" id="naq:D0T90_10235"/>
<dbReference type="EMBL" id="CP031699">
    <property type="protein sequence ID" value="QEY24799.1"/>
    <property type="molecule type" value="Genomic_DNA"/>
</dbReference>
<keyword evidence="1" id="KW-0472">Membrane</keyword>
<feature type="transmembrane region" description="Helical" evidence="1">
    <location>
        <begin position="62"/>
        <end position="88"/>
    </location>
</feature>